<evidence type="ECO:0000313" key="4">
    <source>
        <dbReference type="Proteomes" id="UP000799766"/>
    </source>
</evidence>
<evidence type="ECO:0000256" key="2">
    <source>
        <dbReference type="SAM" id="SignalP"/>
    </source>
</evidence>
<evidence type="ECO:0000256" key="1">
    <source>
        <dbReference type="SAM" id="Phobius"/>
    </source>
</evidence>
<protein>
    <submittedName>
        <fullName evidence="3">Uncharacterized protein</fullName>
    </submittedName>
</protein>
<evidence type="ECO:0000313" key="3">
    <source>
        <dbReference type="EMBL" id="KAF2458569.1"/>
    </source>
</evidence>
<keyword evidence="1" id="KW-0812">Transmembrane</keyword>
<keyword evidence="1" id="KW-0472">Membrane</keyword>
<sequence length="150" mass="17047">MWVKSLPSLFLISSSAQDLFCTCSHPNLAGVSAHCWYKLHFSLHCDFSLRAYLDVRDCTAMSVALRGQKNHGYTTDLLMSVSIILLIIILAFIFLLLERSVWRKFRQHSSTRCSFTVGQSQVWYGYRRSESSSAPGSECQTVPQDARLFV</sequence>
<reference evidence="3" key="1">
    <citation type="journal article" date="2020" name="Stud. Mycol.">
        <title>101 Dothideomycetes genomes: a test case for predicting lifestyles and emergence of pathogens.</title>
        <authorList>
            <person name="Haridas S."/>
            <person name="Albert R."/>
            <person name="Binder M."/>
            <person name="Bloem J."/>
            <person name="Labutti K."/>
            <person name="Salamov A."/>
            <person name="Andreopoulos B."/>
            <person name="Baker S."/>
            <person name="Barry K."/>
            <person name="Bills G."/>
            <person name="Bluhm B."/>
            <person name="Cannon C."/>
            <person name="Castanera R."/>
            <person name="Culley D."/>
            <person name="Daum C."/>
            <person name="Ezra D."/>
            <person name="Gonzalez J."/>
            <person name="Henrissat B."/>
            <person name="Kuo A."/>
            <person name="Liang C."/>
            <person name="Lipzen A."/>
            <person name="Lutzoni F."/>
            <person name="Magnuson J."/>
            <person name="Mondo S."/>
            <person name="Nolan M."/>
            <person name="Ohm R."/>
            <person name="Pangilinan J."/>
            <person name="Park H.-J."/>
            <person name="Ramirez L."/>
            <person name="Alfaro M."/>
            <person name="Sun H."/>
            <person name="Tritt A."/>
            <person name="Yoshinaga Y."/>
            <person name="Zwiers L.-H."/>
            <person name="Turgeon B."/>
            <person name="Goodwin S."/>
            <person name="Spatafora J."/>
            <person name="Crous P."/>
            <person name="Grigoriev I."/>
        </authorList>
    </citation>
    <scope>NUCLEOTIDE SEQUENCE</scope>
    <source>
        <strain evidence="3">ATCC 16933</strain>
    </source>
</reference>
<dbReference type="EMBL" id="MU001677">
    <property type="protein sequence ID" value="KAF2458569.1"/>
    <property type="molecule type" value="Genomic_DNA"/>
</dbReference>
<accession>A0A6A6P3W1</accession>
<keyword evidence="2" id="KW-0732">Signal</keyword>
<keyword evidence="4" id="KW-1185">Reference proteome</keyword>
<organism evidence="3 4">
    <name type="scientific">Lineolata rhizophorae</name>
    <dbReference type="NCBI Taxonomy" id="578093"/>
    <lineage>
        <taxon>Eukaryota</taxon>
        <taxon>Fungi</taxon>
        <taxon>Dikarya</taxon>
        <taxon>Ascomycota</taxon>
        <taxon>Pezizomycotina</taxon>
        <taxon>Dothideomycetes</taxon>
        <taxon>Dothideomycetes incertae sedis</taxon>
        <taxon>Lineolatales</taxon>
        <taxon>Lineolataceae</taxon>
        <taxon>Lineolata</taxon>
    </lineage>
</organism>
<gene>
    <name evidence="3" type="ORF">BDY21DRAFT_206048</name>
</gene>
<feature type="transmembrane region" description="Helical" evidence="1">
    <location>
        <begin position="77"/>
        <end position="97"/>
    </location>
</feature>
<dbReference type="AlphaFoldDB" id="A0A6A6P3W1"/>
<feature type="signal peptide" evidence="2">
    <location>
        <begin position="1"/>
        <end position="16"/>
    </location>
</feature>
<feature type="chain" id="PRO_5025344314" evidence="2">
    <location>
        <begin position="17"/>
        <end position="150"/>
    </location>
</feature>
<dbReference type="Proteomes" id="UP000799766">
    <property type="component" value="Unassembled WGS sequence"/>
</dbReference>
<keyword evidence="1" id="KW-1133">Transmembrane helix</keyword>
<name>A0A6A6P3W1_9PEZI</name>
<proteinExistence type="predicted"/>